<evidence type="ECO:0000256" key="1">
    <source>
        <dbReference type="ARBA" id="ARBA00022801"/>
    </source>
</evidence>
<dbReference type="InterPro" id="IPR000086">
    <property type="entry name" value="NUDIX_hydrolase_dom"/>
</dbReference>
<dbReference type="GO" id="GO:0006753">
    <property type="term" value="P:nucleoside phosphate metabolic process"/>
    <property type="evidence" value="ECO:0000318"/>
    <property type="project" value="GO_Central"/>
</dbReference>
<comment type="similarity">
    <text evidence="2">Belongs to the Nudix hydrolase family.</text>
</comment>
<sequence>SNYSPPLAFIAETFSCQISTHSHSTSHGATVDCISVMTAASSPIETMTGESACPYTLWGETTVFEGRWLRTKQVNFRAQDGKEGVWQSSHRPVKQPGIDVDGVDIVAILKRDGKKYFILIKQYRIPMRAWCLEFPAGMIDANESIEQAAIREMKEETGYTPTRLLHRSRGVQGLDPGLTDDSVQFVLVEVDGDAPENQQPKQKLESEEAIEVVLVECDKVLEYVKSVEQTLHVEAMVYTFAMGIGLSALVQ</sequence>
<protein>
    <recommendedName>
        <fullName evidence="3">Nudix hydrolase domain-containing protein</fullName>
    </recommendedName>
</protein>
<dbReference type="Pfam" id="PF00293">
    <property type="entry name" value="NUDIX"/>
    <property type="match status" value="1"/>
</dbReference>
<dbReference type="Proteomes" id="UP000005239">
    <property type="component" value="Unassembled WGS sequence"/>
</dbReference>
<keyword evidence="5" id="KW-1185">Reference proteome</keyword>
<dbReference type="SUPFAM" id="SSF55811">
    <property type="entry name" value="Nudix"/>
    <property type="match status" value="1"/>
</dbReference>
<dbReference type="PRINTS" id="PR00502">
    <property type="entry name" value="NUDIXFAMILY"/>
</dbReference>
<dbReference type="GO" id="GO:0047631">
    <property type="term" value="F:ADP-ribose diphosphatase activity"/>
    <property type="evidence" value="ECO:0000318"/>
    <property type="project" value="GO_Central"/>
</dbReference>
<evidence type="ECO:0000313" key="5">
    <source>
        <dbReference type="Proteomes" id="UP000005239"/>
    </source>
</evidence>
<dbReference type="PANTHER" id="PTHR11839">
    <property type="entry name" value="UDP/ADP-SUGAR PYROPHOSPHATASE"/>
    <property type="match status" value="1"/>
</dbReference>
<evidence type="ECO:0000256" key="2">
    <source>
        <dbReference type="RuleBase" id="RU003476"/>
    </source>
</evidence>
<dbReference type="Gene3D" id="3.90.79.10">
    <property type="entry name" value="Nucleoside Triphosphate Pyrophosphohydrolase"/>
    <property type="match status" value="1"/>
</dbReference>
<dbReference type="PROSITE" id="PS00893">
    <property type="entry name" value="NUDIX_BOX"/>
    <property type="match status" value="1"/>
</dbReference>
<dbReference type="InterPro" id="IPR020476">
    <property type="entry name" value="Nudix_hydrolase"/>
</dbReference>
<dbReference type="EnsemblMetazoa" id="PPA46889.1">
    <property type="protein sequence ID" value="PPA46889.1"/>
    <property type="gene ID" value="WBGene00304668"/>
</dbReference>
<dbReference type="PROSITE" id="PS51462">
    <property type="entry name" value="NUDIX"/>
    <property type="match status" value="1"/>
</dbReference>
<reference evidence="5" key="1">
    <citation type="journal article" date="2008" name="Nat. Genet.">
        <title>The Pristionchus pacificus genome provides a unique perspective on nematode lifestyle and parasitism.</title>
        <authorList>
            <person name="Dieterich C."/>
            <person name="Clifton S.W."/>
            <person name="Schuster L.N."/>
            <person name="Chinwalla A."/>
            <person name="Delehaunty K."/>
            <person name="Dinkelacker I."/>
            <person name="Fulton L."/>
            <person name="Fulton R."/>
            <person name="Godfrey J."/>
            <person name="Minx P."/>
            <person name="Mitreva M."/>
            <person name="Roeseler W."/>
            <person name="Tian H."/>
            <person name="Witte H."/>
            <person name="Yang S.P."/>
            <person name="Wilson R.K."/>
            <person name="Sommer R.J."/>
        </authorList>
    </citation>
    <scope>NUCLEOTIDE SEQUENCE [LARGE SCALE GENOMIC DNA]</scope>
    <source>
        <strain evidence="5">PS312</strain>
    </source>
</reference>
<name>A0A8R1V5N7_PRIPA</name>
<feature type="domain" description="Nudix hydrolase" evidence="3">
    <location>
        <begin position="98"/>
        <end position="237"/>
    </location>
</feature>
<reference evidence="4" key="2">
    <citation type="submission" date="2022-06" db="UniProtKB">
        <authorList>
            <consortium name="EnsemblMetazoa"/>
        </authorList>
    </citation>
    <scope>IDENTIFICATION</scope>
    <source>
        <strain evidence="4">PS312</strain>
    </source>
</reference>
<dbReference type="InterPro" id="IPR020084">
    <property type="entry name" value="NUDIX_hydrolase_CS"/>
</dbReference>
<dbReference type="GO" id="GO:0019693">
    <property type="term" value="P:ribose phosphate metabolic process"/>
    <property type="evidence" value="ECO:0000318"/>
    <property type="project" value="GO_Central"/>
</dbReference>
<dbReference type="GO" id="GO:0005634">
    <property type="term" value="C:nucleus"/>
    <property type="evidence" value="ECO:0000318"/>
    <property type="project" value="GO_Central"/>
</dbReference>
<evidence type="ECO:0000259" key="3">
    <source>
        <dbReference type="PROSITE" id="PS51462"/>
    </source>
</evidence>
<accession>A0A8R1V5N7</accession>
<keyword evidence="1 2" id="KW-0378">Hydrolase</keyword>
<dbReference type="OrthoDB" id="10249920at2759"/>
<proteinExistence type="inferred from homology"/>
<evidence type="ECO:0000313" key="4">
    <source>
        <dbReference type="EnsemblMetazoa" id="PPA46889.1"/>
    </source>
</evidence>
<dbReference type="PANTHER" id="PTHR11839:SF1">
    <property type="entry name" value="ADP-SUGAR PYROPHOSPHATASE"/>
    <property type="match status" value="1"/>
</dbReference>
<gene>
    <name evidence="4" type="primary">WBGene00304668</name>
</gene>
<organism evidence="4 5">
    <name type="scientific">Pristionchus pacificus</name>
    <name type="common">Parasitic nematode worm</name>
    <dbReference type="NCBI Taxonomy" id="54126"/>
    <lineage>
        <taxon>Eukaryota</taxon>
        <taxon>Metazoa</taxon>
        <taxon>Ecdysozoa</taxon>
        <taxon>Nematoda</taxon>
        <taxon>Chromadorea</taxon>
        <taxon>Rhabditida</taxon>
        <taxon>Rhabditina</taxon>
        <taxon>Diplogasteromorpha</taxon>
        <taxon>Diplogasteroidea</taxon>
        <taxon>Neodiplogasteridae</taxon>
        <taxon>Pristionchus</taxon>
    </lineage>
</organism>
<dbReference type="AlphaFoldDB" id="A0A8R1V5N7"/>
<dbReference type="InterPro" id="IPR015797">
    <property type="entry name" value="NUDIX_hydrolase-like_dom_sf"/>
</dbReference>
<dbReference type="CDD" id="cd18888">
    <property type="entry name" value="NUDIX_ADPRase_Nudt5"/>
    <property type="match status" value="1"/>
</dbReference>